<feature type="compositionally biased region" description="Acidic residues" evidence="1">
    <location>
        <begin position="55"/>
        <end position="67"/>
    </location>
</feature>
<accession>A0A833SAY4</accession>
<organism evidence="2 3">
    <name type="scientific">Phytophthora infestans</name>
    <name type="common">Potato late blight agent</name>
    <name type="synonym">Botrytis infestans</name>
    <dbReference type="NCBI Taxonomy" id="4787"/>
    <lineage>
        <taxon>Eukaryota</taxon>
        <taxon>Sar</taxon>
        <taxon>Stramenopiles</taxon>
        <taxon>Oomycota</taxon>
        <taxon>Peronosporomycetes</taxon>
        <taxon>Peronosporales</taxon>
        <taxon>Peronosporaceae</taxon>
        <taxon>Phytophthora</taxon>
    </lineage>
</organism>
<proteinExistence type="predicted"/>
<name>A0A833SAY4_PHYIN</name>
<protein>
    <submittedName>
        <fullName evidence="2">Uncharacterized protein</fullName>
    </submittedName>
</protein>
<feature type="region of interest" description="Disordered" evidence="1">
    <location>
        <begin position="54"/>
        <end position="73"/>
    </location>
</feature>
<reference evidence="2" key="1">
    <citation type="submission" date="2020-04" db="EMBL/GenBank/DDBJ databases">
        <title>Hybrid Assembly of Korean Phytophthora infestans isolates.</title>
        <authorList>
            <person name="Prokchorchik M."/>
            <person name="Lee Y."/>
            <person name="Seo J."/>
            <person name="Cho J.-H."/>
            <person name="Park Y.-E."/>
            <person name="Jang D.-C."/>
            <person name="Im J.-S."/>
            <person name="Choi J.-G."/>
            <person name="Park H.-J."/>
            <person name="Lee G.-B."/>
            <person name="Lee Y.-G."/>
            <person name="Hong S.-Y."/>
            <person name="Cho K."/>
            <person name="Sohn K.H."/>
        </authorList>
    </citation>
    <scope>NUCLEOTIDE SEQUENCE</scope>
    <source>
        <strain evidence="2">KR_1_A1</strain>
    </source>
</reference>
<dbReference type="Proteomes" id="UP000602510">
    <property type="component" value="Unassembled WGS sequence"/>
</dbReference>
<dbReference type="EMBL" id="WSZM01000198">
    <property type="protein sequence ID" value="KAF4038386.1"/>
    <property type="molecule type" value="Genomic_DNA"/>
</dbReference>
<gene>
    <name evidence="2" type="ORF">GN244_ATG09458</name>
</gene>
<sequence>MAPWTSQDVDHIFVHEAQLKENYNELGEILNNSKRDICSPTPATISAVIVHETFEANEDDTEDEDDSNAPNSR</sequence>
<keyword evidence="3" id="KW-1185">Reference proteome</keyword>
<dbReference type="AlphaFoldDB" id="A0A833SAY4"/>
<evidence type="ECO:0000256" key="1">
    <source>
        <dbReference type="SAM" id="MobiDB-lite"/>
    </source>
</evidence>
<evidence type="ECO:0000313" key="3">
    <source>
        <dbReference type="Proteomes" id="UP000602510"/>
    </source>
</evidence>
<evidence type="ECO:0000313" key="2">
    <source>
        <dbReference type="EMBL" id="KAF4038386.1"/>
    </source>
</evidence>
<comment type="caution">
    <text evidence="2">The sequence shown here is derived from an EMBL/GenBank/DDBJ whole genome shotgun (WGS) entry which is preliminary data.</text>
</comment>